<comment type="caution">
    <text evidence="3">The sequence shown here is derived from an EMBL/GenBank/DDBJ whole genome shotgun (WGS) entry which is preliminary data.</text>
</comment>
<dbReference type="InterPro" id="IPR036013">
    <property type="entry name" value="Band_7/SPFH_dom_sf"/>
</dbReference>
<gene>
    <name evidence="3" type="ORF">GMA92_07890</name>
</gene>
<name>A0A9X4XDL1_9FIRM</name>
<proteinExistence type="predicted"/>
<dbReference type="SUPFAM" id="SSF117892">
    <property type="entry name" value="Band 7/SPFH domain"/>
    <property type="match status" value="1"/>
</dbReference>
<dbReference type="AlphaFoldDB" id="A0A9X4XDL1"/>
<organism evidence="3 4">
    <name type="scientific">Turicibacter sanguinis</name>
    <dbReference type="NCBI Taxonomy" id="154288"/>
    <lineage>
        <taxon>Bacteria</taxon>
        <taxon>Bacillati</taxon>
        <taxon>Bacillota</taxon>
        <taxon>Erysipelotrichia</taxon>
        <taxon>Erysipelotrichales</taxon>
        <taxon>Turicibacteraceae</taxon>
        <taxon>Turicibacter</taxon>
    </lineage>
</organism>
<feature type="coiled-coil region" evidence="1">
    <location>
        <begin position="200"/>
        <end position="238"/>
    </location>
</feature>
<evidence type="ECO:0000256" key="1">
    <source>
        <dbReference type="SAM" id="Coils"/>
    </source>
</evidence>
<evidence type="ECO:0000313" key="3">
    <source>
        <dbReference type="EMBL" id="MTK21339.1"/>
    </source>
</evidence>
<sequence>MKKYKSVFVGIGVVIVTLIVLSMCTTKIKPGYVGVVYSLNGGIKGQVLTQGLHVVNPLYKVTSYSVATEQGYLSADSKEGASGDDSFLIPTSDGKTVNIDLEYSYHFDSELLPQTFTKFKGQDGKAIEETFMRGKLKTWVGEVSSKFSVIDIYGDKRTELNANVLEYVKDKFYEYGIVIDSVNVSRIGLDAQTEEAIQLKINKQQELETARLDKEKAEIQAEQKLVEAQAEADAKKIEAQAEADAELIKAEAQSEANRMISESLTEELLKLEQIQKWSGEVPQVQGASTPIISLD</sequence>
<dbReference type="GO" id="GO:0016020">
    <property type="term" value="C:membrane"/>
    <property type="evidence" value="ECO:0007669"/>
    <property type="project" value="InterPro"/>
</dbReference>
<evidence type="ECO:0000313" key="4">
    <source>
        <dbReference type="Proteomes" id="UP000487649"/>
    </source>
</evidence>
<dbReference type="CDD" id="cd03401">
    <property type="entry name" value="SPFH_prohibitin"/>
    <property type="match status" value="1"/>
</dbReference>
<dbReference type="Proteomes" id="UP000487649">
    <property type="component" value="Unassembled WGS sequence"/>
</dbReference>
<dbReference type="Gene3D" id="3.30.479.30">
    <property type="entry name" value="Band 7 domain"/>
    <property type="match status" value="1"/>
</dbReference>
<dbReference type="SMART" id="SM00244">
    <property type="entry name" value="PHB"/>
    <property type="match status" value="1"/>
</dbReference>
<feature type="domain" description="Band 7" evidence="2">
    <location>
        <begin position="23"/>
        <end position="205"/>
    </location>
</feature>
<accession>A0A9X4XDL1</accession>
<keyword evidence="1" id="KW-0175">Coiled coil</keyword>
<dbReference type="InterPro" id="IPR001107">
    <property type="entry name" value="Band_7"/>
</dbReference>
<dbReference type="EMBL" id="WMQE01000015">
    <property type="protein sequence ID" value="MTK21339.1"/>
    <property type="molecule type" value="Genomic_DNA"/>
</dbReference>
<dbReference type="PANTHER" id="PTHR42911:SF1">
    <property type="entry name" value="MODULATOR OF FTSH PROTEASE HFLC"/>
    <property type="match status" value="1"/>
</dbReference>
<evidence type="ECO:0000259" key="2">
    <source>
        <dbReference type="SMART" id="SM00244"/>
    </source>
</evidence>
<dbReference type="PANTHER" id="PTHR42911">
    <property type="entry name" value="MODULATOR OF FTSH PROTEASE HFLC"/>
    <property type="match status" value="1"/>
</dbReference>
<dbReference type="Pfam" id="PF01145">
    <property type="entry name" value="Band_7"/>
    <property type="match status" value="1"/>
</dbReference>
<dbReference type="InterPro" id="IPR000163">
    <property type="entry name" value="Prohibitin"/>
</dbReference>
<dbReference type="RefSeq" id="WP_006784367.1">
    <property type="nucleotide sequence ID" value="NZ_CAJJOK010000008.1"/>
</dbReference>
<protein>
    <submittedName>
        <fullName evidence="3">Prohibitin family protein</fullName>
    </submittedName>
</protein>
<reference evidence="3 4" key="1">
    <citation type="journal article" date="2019" name="Nat. Med.">
        <title>A library of human gut bacterial isolates paired with longitudinal multiomics data enables mechanistic microbiome research.</title>
        <authorList>
            <person name="Poyet M."/>
            <person name="Groussin M."/>
            <person name="Gibbons S.M."/>
            <person name="Avila-Pacheco J."/>
            <person name="Jiang X."/>
            <person name="Kearney S.M."/>
            <person name="Perrotta A.R."/>
            <person name="Berdy B."/>
            <person name="Zhao S."/>
            <person name="Lieberman T.D."/>
            <person name="Swanson P.K."/>
            <person name="Smith M."/>
            <person name="Roesemann S."/>
            <person name="Alexander J.E."/>
            <person name="Rich S.A."/>
            <person name="Livny J."/>
            <person name="Vlamakis H."/>
            <person name="Clish C."/>
            <person name="Bullock K."/>
            <person name="Deik A."/>
            <person name="Scott J."/>
            <person name="Pierce K.A."/>
            <person name="Xavier R.J."/>
            <person name="Alm E.J."/>
        </authorList>
    </citation>
    <scope>NUCLEOTIDE SEQUENCE [LARGE SCALE GENOMIC DNA]</scope>
    <source>
        <strain evidence="3 4">BIOML-A198</strain>
    </source>
</reference>